<sequence>MRKHRRLTFRHIGQINVTNRLSGDPMGVVLDVSMGGLRLVTEEPLAPGSCYDMRLEIPVREDHTRSVDITAICQWSKKDAKNVRFEQGFKLDRPSAAFTELVTSMSVSFNRSLLGRARLS</sequence>
<gene>
    <name evidence="2" type="ORF">CEG18_00290</name>
</gene>
<organism evidence="2 3">
    <name type="scientific">Pseudomonas nitroreducens</name>
    <dbReference type="NCBI Taxonomy" id="46680"/>
    <lineage>
        <taxon>Bacteria</taxon>
        <taxon>Pseudomonadati</taxon>
        <taxon>Pseudomonadota</taxon>
        <taxon>Gammaproteobacteria</taxon>
        <taxon>Pseudomonadales</taxon>
        <taxon>Pseudomonadaceae</taxon>
        <taxon>Pseudomonas</taxon>
    </lineage>
</organism>
<dbReference type="Gene3D" id="2.40.10.220">
    <property type="entry name" value="predicted glycosyltransferase like domains"/>
    <property type="match status" value="1"/>
</dbReference>
<proteinExistence type="predicted"/>
<dbReference type="AlphaFoldDB" id="A0A246FDB2"/>
<dbReference type="Pfam" id="PF07238">
    <property type="entry name" value="PilZ"/>
    <property type="match status" value="1"/>
</dbReference>
<evidence type="ECO:0000313" key="2">
    <source>
        <dbReference type="EMBL" id="OWP52308.1"/>
    </source>
</evidence>
<dbReference type="SUPFAM" id="SSF141371">
    <property type="entry name" value="PilZ domain-like"/>
    <property type="match status" value="1"/>
</dbReference>
<protein>
    <submittedName>
        <fullName evidence="2">PilZ domain-containing protein</fullName>
    </submittedName>
</protein>
<dbReference type="eggNOG" id="ENOG50345A4">
    <property type="taxonomic scope" value="Bacteria"/>
</dbReference>
<feature type="domain" description="PilZ" evidence="1">
    <location>
        <begin position="2"/>
        <end position="96"/>
    </location>
</feature>
<dbReference type="RefSeq" id="WP_088415807.1">
    <property type="nucleotide sequence ID" value="NZ_JALJXP010000001.1"/>
</dbReference>
<dbReference type="InterPro" id="IPR009875">
    <property type="entry name" value="PilZ_domain"/>
</dbReference>
<dbReference type="EMBL" id="NJBA01000001">
    <property type="protein sequence ID" value="OWP52308.1"/>
    <property type="molecule type" value="Genomic_DNA"/>
</dbReference>
<reference evidence="2 3" key="1">
    <citation type="submission" date="2017-06" db="EMBL/GenBank/DDBJ databases">
        <title>Draft genome of Pseudomonas nitroreducens DF05.</title>
        <authorList>
            <person name="Iyer R."/>
        </authorList>
    </citation>
    <scope>NUCLEOTIDE SEQUENCE [LARGE SCALE GENOMIC DNA]</scope>
    <source>
        <strain evidence="2 3">DF05</strain>
    </source>
</reference>
<evidence type="ECO:0000313" key="3">
    <source>
        <dbReference type="Proteomes" id="UP000198145"/>
    </source>
</evidence>
<dbReference type="STRING" id="46680.GCA_000807755_03463"/>
<evidence type="ECO:0000259" key="1">
    <source>
        <dbReference type="Pfam" id="PF07238"/>
    </source>
</evidence>
<dbReference type="Proteomes" id="UP000198145">
    <property type="component" value="Unassembled WGS sequence"/>
</dbReference>
<accession>A0A246FDB2</accession>
<dbReference type="GO" id="GO:0035438">
    <property type="term" value="F:cyclic-di-GMP binding"/>
    <property type="evidence" value="ECO:0007669"/>
    <property type="project" value="InterPro"/>
</dbReference>
<name>A0A246FDB2_PSENT</name>
<comment type="caution">
    <text evidence="2">The sequence shown here is derived from an EMBL/GenBank/DDBJ whole genome shotgun (WGS) entry which is preliminary data.</text>
</comment>